<feature type="non-terminal residue" evidence="10">
    <location>
        <position position="1"/>
    </location>
</feature>
<dbReference type="Proteomes" id="UP001162162">
    <property type="component" value="Unassembled WGS sequence"/>
</dbReference>
<proteinExistence type="inferred from homology"/>
<protein>
    <recommendedName>
        <fullName evidence="7">Cilia- and flagella-associated protein 45</fullName>
    </recommendedName>
</protein>
<dbReference type="Pfam" id="PF13868">
    <property type="entry name" value="TPH"/>
    <property type="match status" value="2"/>
</dbReference>
<evidence type="ECO:0000256" key="8">
    <source>
        <dbReference type="SAM" id="Coils"/>
    </source>
</evidence>
<evidence type="ECO:0000256" key="7">
    <source>
        <dbReference type="ARBA" id="ARBA00034142"/>
    </source>
</evidence>
<feature type="coiled-coil region" evidence="8">
    <location>
        <begin position="298"/>
        <end position="337"/>
    </location>
</feature>
<dbReference type="InterPro" id="IPR033253">
    <property type="entry name" value="CFAP45"/>
</dbReference>
<dbReference type="GO" id="GO:0031514">
    <property type="term" value="C:motile cilium"/>
    <property type="evidence" value="ECO:0007669"/>
    <property type="project" value="UniProtKB-SubCell"/>
</dbReference>
<keyword evidence="11" id="KW-1185">Reference proteome</keyword>
<dbReference type="PANTHER" id="PTHR15504">
    <property type="entry name" value="NASOPHARYNGEAL EPITHELIUM SPECIFIC PROTEIN 1"/>
    <property type="match status" value="1"/>
</dbReference>
<dbReference type="InterPro" id="IPR043597">
    <property type="entry name" value="TPH_dom"/>
</dbReference>
<feature type="domain" description="Trichohyalin-plectin-homology" evidence="9">
    <location>
        <begin position="278"/>
        <end position="544"/>
    </location>
</feature>
<evidence type="ECO:0000259" key="9">
    <source>
        <dbReference type="Pfam" id="PF13868"/>
    </source>
</evidence>
<comment type="similarity">
    <text evidence="6">Belongs to the CFAP45 family.</text>
</comment>
<evidence type="ECO:0000313" key="11">
    <source>
        <dbReference type="Proteomes" id="UP001162162"/>
    </source>
</evidence>
<organism evidence="10 11">
    <name type="scientific">Aromia moschata</name>
    <dbReference type="NCBI Taxonomy" id="1265417"/>
    <lineage>
        <taxon>Eukaryota</taxon>
        <taxon>Metazoa</taxon>
        <taxon>Ecdysozoa</taxon>
        <taxon>Arthropoda</taxon>
        <taxon>Hexapoda</taxon>
        <taxon>Insecta</taxon>
        <taxon>Pterygota</taxon>
        <taxon>Neoptera</taxon>
        <taxon>Endopterygota</taxon>
        <taxon>Coleoptera</taxon>
        <taxon>Polyphaga</taxon>
        <taxon>Cucujiformia</taxon>
        <taxon>Chrysomeloidea</taxon>
        <taxon>Cerambycidae</taxon>
        <taxon>Cerambycinae</taxon>
        <taxon>Callichromatini</taxon>
        <taxon>Aromia</taxon>
    </lineage>
</organism>
<reference evidence="10" key="1">
    <citation type="journal article" date="2023" name="Insect Mol. Biol.">
        <title>Genome sequencing provides insights into the evolution of gene families encoding plant cell wall-degrading enzymes in longhorned beetles.</title>
        <authorList>
            <person name="Shin N.R."/>
            <person name="Okamura Y."/>
            <person name="Kirsch R."/>
            <person name="Pauchet Y."/>
        </authorList>
    </citation>
    <scope>NUCLEOTIDE SEQUENCE</scope>
    <source>
        <strain evidence="10">AMC_N1</strain>
    </source>
</reference>
<sequence>LAAQAAVSGGVVSPPARRDVDAVAVVPQGYLPGRALPEVLRCRCAKAVKRERNVRECEQRLHGRYIHHVPLRATEGKEKVKVVGGEGTKELIVPSREPVDVPAILPSAEYERLKRQAHVLTLKDRMAIIEEAEKKKNQLALESLRRKELLTKAKQEQRAAPGSKLDAIESDAANKNLYLLKRSHELILEQDDRVKRANGVILATKCRAIRNAQIAEKKLIGKQLQEENKRLDMMMEQQRQKLIEIEEKKEGEEQEENKYEKRGCTMILLHPVGIHFCRYVTEVRQQIKENELTRLLEAERVEEESRMMNKALVALQKEEEQKQREKAEQQLKMREEFKKSNAEAEHYKNVKLEEQRISDMRIQQFMKEKAEREEARERELALAAAAKEKEIARLRAAQEKSADYQAAMDEMNALRTQEEKEREWREKEKAEAKKKKELLDDLRTARAKQIDDIRRAQAVSLARDEEAFLKVARVQRELFEKDVEEKKKKKELVAKHQRELLLQINEKERQRINERREKFEDGKAQRLEVEINDRQIENYLKDKVGGLRY</sequence>
<keyword evidence="2" id="KW-0282">Flagellum</keyword>
<evidence type="ECO:0000256" key="4">
    <source>
        <dbReference type="ARBA" id="ARBA00023069"/>
    </source>
</evidence>
<dbReference type="PANTHER" id="PTHR15504:SF0">
    <property type="entry name" value="CILIA- AND FLAGELLA-ASSOCIATED PROTEIN 45"/>
    <property type="match status" value="1"/>
</dbReference>
<evidence type="ECO:0000256" key="5">
    <source>
        <dbReference type="ARBA" id="ARBA00023273"/>
    </source>
</evidence>
<comment type="subcellular location">
    <subcellularLocation>
        <location evidence="1">Cell projection</location>
        <location evidence="1">Cilium</location>
        <location evidence="1">Flagellum</location>
    </subcellularLocation>
</comment>
<evidence type="ECO:0000256" key="1">
    <source>
        <dbReference type="ARBA" id="ARBA00004230"/>
    </source>
</evidence>
<keyword evidence="5" id="KW-0966">Cell projection</keyword>
<feature type="domain" description="Trichohyalin-plectin-homology" evidence="9">
    <location>
        <begin position="188"/>
        <end position="258"/>
    </location>
</feature>
<feature type="non-terminal residue" evidence="10">
    <location>
        <position position="549"/>
    </location>
</feature>
<gene>
    <name evidence="10" type="ORF">NQ318_018967</name>
</gene>
<comment type="caution">
    <text evidence="10">The sequence shown here is derived from an EMBL/GenBank/DDBJ whole genome shotgun (WGS) entry which is preliminary data.</text>
</comment>
<accession>A0AAV8ZJF0</accession>
<keyword evidence="4" id="KW-0969">Cilium</keyword>
<feature type="coiled-coil region" evidence="8">
    <location>
        <begin position="387"/>
        <end position="445"/>
    </location>
</feature>
<feature type="coiled-coil region" evidence="8">
    <location>
        <begin position="469"/>
        <end position="517"/>
    </location>
</feature>
<dbReference type="AlphaFoldDB" id="A0AAV8ZJF0"/>
<keyword evidence="3 8" id="KW-0175">Coiled coil</keyword>
<feature type="coiled-coil region" evidence="8">
    <location>
        <begin position="221"/>
        <end position="262"/>
    </location>
</feature>
<evidence type="ECO:0000256" key="2">
    <source>
        <dbReference type="ARBA" id="ARBA00022846"/>
    </source>
</evidence>
<evidence type="ECO:0000313" key="10">
    <source>
        <dbReference type="EMBL" id="KAJ8963484.1"/>
    </source>
</evidence>
<evidence type="ECO:0000256" key="6">
    <source>
        <dbReference type="ARBA" id="ARBA00034116"/>
    </source>
</evidence>
<dbReference type="EMBL" id="JAPWTK010000001">
    <property type="protein sequence ID" value="KAJ8963484.1"/>
    <property type="molecule type" value="Genomic_DNA"/>
</dbReference>
<name>A0AAV8ZJF0_9CUCU</name>
<evidence type="ECO:0000256" key="3">
    <source>
        <dbReference type="ARBA" id="ARBA00023054"/>
    </source>
</evidence>